<dbReference type="PANTHER" id="PTHR33223">
    <property type="entry name" value="CCHC-TYPE DOMAIN-CONTAINING PROTEIN"/>
    <property type="match status" value="1"/>
</dbReference>
<gene>
    <name evidence="4" type="ORF">RF55_13295</name>
</gene>
<dbReference type="Gene3D" id="4.10.60.10">
    <property type="entry name" value="Zinc finger, CCHC-type"/>
    <property type="match status" value="1"/>
</dbReference>
<dbReference type="GO" id="GO:0008270">
    <property type="term" value="F:zinc ion binding"/>
    <property type="evidence" value="ECO:0007669"/>
    <property type="project" value="UniProtKB-KW"/>
</dbReference>
<feature type="region of interest" description="Disordered" evidence="2">
    <location>
        <begin position="52"/>
        <end position="113"/>
    </location>
</feature>
<reference evidence="4 5" key="1">
    <citation type="submission" date="2015-04" db="EMBL/GenBank/DDBJ databases">
        <title>Lasius niger genome sequencing.</title>
        <authorList>
            <person name="Konorov E.A."/>
            <person name="Nikitin M.A."/>
            <person name="Kirill M.V."/>
            <person name="Chang P."/>
        </authorList>
    </citation>
    <scope>NUCLEOTIDE SEQUENCE [LARGE SCALE GENOMIC DNA]</scope>
    <source>
        <tissue evidence="4">Whole</tissue>
    </source>
</reference>
<keyword evidence="5" id="KW-1185">Reference proteome</keyword>
<keyword evidence="1" id="KW-0479">Metal-binding</keyword>
<evidence type="ECO:0000256" key="2">
    <source>
        <dbReference type="SAM" id="MobiDB-lite"/>
    </source>
</evidence>
<dbReference type="SUPFAM" id="SSF57756">
    <property type="entry name" value="Retrovirus zinc finger-like domains"/>
    <property type="match status" value="1"/>
</dbReference>
<evidence type="ECO:0000256" key="1">
    <source>
        <dbReference type="PROSITE-ProRule" id="PRU00047"/>
    </source>
</evidence>
<dbReference type="GO" id="GO:0003676">
    <property type="term" value="F:nucleic acid binding"/>
    <property type="evidence" value="ECO:0007669"/>
    <property type="project" value="InterPro"/>
</dbReference>
<dbReference type="AlphaFoldDB" id="A0A0J7N406"/>
<name>A0A0J7N406_LASNI</name>
<dbReference type="STRING" id="67767.A0A0J7N406"/>
<dbReference type="EMBL" id="LBMM01010493">
    <property type="protein sequence ID" value="KMQ87425.1"/>
    <property type="molecule type" value="Genomic_DNA"/>
</dbReference>
<dbReference type="InterPro" id="IPR001878">
    <property type="entry name" value="Znf_CCHC"/>
</dbReference>
<feature type="domain" description="CCHC-type" evidence="3">
    <location>
        <begin position="370"/>
        <end position="384"/>
    </location>
</feature>
<keyword evidence="1" id="KW-0863">Zinc-finger</keyword>
<dbReference type="InterPro" id="IPR036875">
    <property type="entry name" value="Znf_CCHC_sf"/>
</dbReference>
<organism evidence="4 5">
    <name type="scientific">Lasius niger</name>
    <name type="common">Black garden ant</name>
    <dbReference type="NCBI Taxonomy" id="67767"/>
    <lineage>
        <taxon>Eukaryota</taxon>
        <taxon>Metazoa</taxon>
        <taxon>Ecdysozoa</taxon>
        <taxon>Arthropoda</taxon>
        <taxon>Hexapoda</taxon>
        <taxon>Insecta</taxon>
        <taxon>Pterygota</taxon>
        <taxon>Neoptera</taxon>
        <taxon>Endopterygota</taxon>
        <taxon>Hymenoptera</taxon>
        <taxon>Apocrita</taxon>
        <taxon>Aculeata</taxon>
        <taxon>Formicoidea</taxon>
        <taxon>Formicidae</taxon>
        <taxon>Formicinae</taxon>
        <taxon>Lasius</taxon>
        <taxon>Lasius</taxon>
    </lineage>
</organism>
<dbReference type="InterPro" id="IPR005162">
    <property type="entry name" value="Retrotrans_gag_dom"/>
</dbReference>
<dbReference type="PANTHER" id="PTHR33223:SF6">
    <property type="entry name" value="CCHC-TYPE DOMAIN-CONTAINING PROTEIN"/>
    <property type="match status" value="1"/>
</dbReference>
<dbReference type="PROSITE" id="PS50158">
    <property type="entry name" value="ZF_CCHC"/>
    <property type="match status" value="1"/>
</dbReference>
<feature type="compositionally biased region" description="Polar residues" evidence="2">
    <location>
        <begin position="348"/>
        <end position="357"/>
    </location>
</feature>
<feature type="region of interest" description="Disordered" evidence="2">
    <location>
        <begin position="278"/>
        <end position="369"/>
    </location>
</feature>
<evidence type="ECO:0000313" key="5">
    <source>
        <dbReference type="Proteomes" id="UP000036403"/>
    </source>
</evidence>
<dbReference type="Pfam" id="PF00098">
    <property type="entry name" value="zf-CCHC"/>
    <property type="match status" value="1"/>
</dbReference>
<feature type="compositionally biased region" description="Low complexity" evidence="2">
    <location>
        <begin position="315"/>
        <end position="332"/>
    </location>
</feature>
<dbReference type="PaxDb" id="67767-A0A0J7N406"/>
<evidence type="ECO:0000259" key="3">
    <source>
        <dbReference type="PROSITE" id="PS50158"/>
    </source>
</evidence>
<comment type="caution">
    <text evidence="4">The sequence shown here is derived from an EMBL/GenBank/DDBJ whole genome shotgun (WGS) entry which is preliminary data.</text>
</comment>
<feature type="compositionally biased region" description="Low complexity" evidence="2">
    <location>
        <begin position="100"/>
        <end position="113"/>
    </location>
</feature>
<accession>A0A0J7N406</accession>
<dbReference type="Proteomes" id="UP000036403">
    <property type="component" value="Unassembled WGS sequence"/>
</dbReference>
<proteinExistence type="predicted"/>
<dbReference type="OrthoDB" id="7700154at2759"/>
<dbReference type="Pfam" id="PF03732">
    <property type="entry name" value="Retrotrans_gag"/>
    <property type="match status" value="1"/>
</dbReference>
<keyword evidence="1" id="KW-0862">Zinc</keyword>
<sequence length="412" mass="45921">MNRVDPEDEWVFVLNDDQLLDELTQRNLSTEGSYPILAARLLRQVRHERLGLPGASSSKSTAISDEEHLMVSPPEEVVRPDSPSPPARNRFTPGSPGTTNATRRSSGGASSNSAATAYNVMRKWNLKFTGTRGEDAETFLLRVEEGRALVPVSDEDILRCLPFFLSGMALNWFRGRKSRLTSWETFKTAWRARFGDPDFQFALRDEIMRRTQGEHEPVADYLTCINALCDRLSPPWSEAEKVNYAFRNMLPRLKIAVRREEAEDMDVLEDLATRAESSYATTHPYRAPPTPEKSLFPDLAYRPPRSANRSKHNESIASLDTSSTSATSSNTSPRKKKGTPKGKAVETAGTSNASTPPETKPKASRTSNAKCWNCEGSGHFSRDCEAAPRRHCYRCGRADVTLRTCPDCSGKD</sequence>
<protein>
    <recommendedName>
        <fullName evidence="3">CCHC-type domain-containing protein</fullName>
    </recommendedName>
</protein>
<evidence type="ECO:0000313" key="4">
    <source>
        <dbReference type="EMBL" id="KMQ87425.1"/>
    </source>
</evidence>
<dbReference type="SMART" id="SM00343">
    <property type="entry name" value="ZnF_C2HC"/>
    <property type="match status" value="2"/>
</dbReference>